<dbReference type="OMA" id="QYNELEM"/>
<reference evidence="3 4" key="1">
    <citation type="journal article" date="2012" name="PLoS Pathog.">
        <title>Diverse lifestyles and strategies of plant pathogenesis encoded in the genomes of eighteen Dothideomycetes fungi.</title>
        <authorList>
            <person name="Ohm R.A."/>
            <person name="Feau N."/>
            <person name="Henrissat B."/>
            <person name="Schoch C.L."/>
            <person name="Horwitz B.A."/>
            <person name="Barry K.W."/>
            <person name="Condon B.J."/>
            <person name="Copeland A.C."/>
            <person name="Dhillon B."/>
            <person name="Glaser F."/>
            <person name="Hesse C.N."/>
            <person name="Kosti I."/>
            <person name="LaButti K."/>
            <person name="Lindquist E.A."/>
            <person name="Lucas S."/>
            <person name="Salamov A.A."/>
            <person name="Bradshaw R.E."/>
            <person name="Ciuffetti L."/>
            <person name="Hamelin R.C."/>
            <person name="Kema G.H.J."/>
            <person name="Lawrence C."/>
            <person name="Scott J.A."/>
            <person name="Spatafora J.W."/>
            <person name="Turgeon B.G."/>
            <person name="de Wit P.J.G.M."/>
            <person name="Zhong S."/>
            <person name="Goodwin S.B."/>
            <person name="Grigoriev I.V."/>
        </authorList>
    </citation>
    <scope>NUCLEOTIDE SEQUENCE [LARGE SCALE GENOMIC DNA]</scope>
    <source>
        <strain evidence="3 4">UAMH 10762</strain>
    </source>
</reference>
<evidence type="ECO:0000256" key="1">
    <source>
        <dbReference type="SAM" id="Coils"/>
    </source>
</evidence>
<keyword evidence="4" id="KW-1185">Reference proteome</keyword>
<dbReference type="Proteomes" id="UP000011761">
    <property type="component" value="Unassembled WGS sequence"/>
</dbReference>
<organism evidence="3 4">
    <name type="scientific">Baudoinia panamericana (strain UAMH 10762)</name>
    <name type="common">Angels' share fungus</name>
    <name type="synonym">Baudoinia compniacensis (strain UAMH 10762)</name>
    <dbReference type="NCBI Taxonomy" id="717646"/>
    <lineage>
        <taxon>Eukaryota</taxon>
        <taxon>Fungi</taxon>
        <taxon>Dikarya</taxon>
        <taxon>Ascomycota</taxon>
        <taxon>Pezizomycotina</taxon>
        <taxon>Dothideomycetes</taxon>
        <taxon>Dothideomycetidae</taxon>
        <taxon>Mycosphaerellales</taxon>
        <taxon>Teratosphaeriaceae</taxon>
        <taxon>Baudoinia</taxon>
    </lineage>
</organism>
<feature type="region of interest" description="Disordered" evidence="2">
    <location>
        <begin position="1"/>
        <end position="33"/>
    </location>
</feature>
<dbReference type="OrthoDB" id="3817435at2759"/>
<protein>
    <submittedName>
        <fullName evidence="3">Uncharacterized protein</fullName>
    </submittedName>
</protein>
<dbReference type="AlphaFoldDB" id="M2MXQ5"/>
<dbReference type="eggNOG" id="ENOG502TAHH">
    <property type="taxonomic scope" value="Eukaryota"/>
</dbReference>
<accession>M2MXQ5</accession>
<keyword evidence="1" id="KW-0175">Coiled coil</keyword>
<evidence type="ECO:0000313" key="4">
    <source>
        <dbReference type="Proteomes" id="UP000011761"/>
    </source>
</evidence>
<proteinExistence type="predicted"/>
<evidence type="ECO:0000256" key="2">
    <source>
        <dbReference type="SAM" id="MobiDB-lite"/>
    </source>
</evidence>
<feature type="coiled-coil region" evidence="1">
    <location>
        <begin position="196"/>
        <end position="223"/>
    </location>
</feature>
<dbReference type="EMBL" id="KB445555">
    <property type="protein sequence ID" value="EMC96353.1"/>
    <property type="molecule type" value="Genomic_DNA"/>
</dbReference>
<name>M2MXQ5_BAUPA</name>
<dbReference type="KEGG" id="bcom:BAUCODRAFT_24148"/>
<dbReference type="RefSeq" id="XP_007675986.1">
    <property type="nucleotide sequence ID" value="XM_007677796.1"/>
</dbReference>
<dbReference type="HOGENOM" id="CLU_780711_0_0_1"/>
<sequence length="355" mass="38741">MDAPRRDDVNNENSLPHAALDSSVTDRRTDNRVSTSRVRSALCSSSDCGAGGVAPTSTSLDSHGAAKQHQFASSAVSAVLSVAQALALLGAPAPPMAPPAPPILTLATAALAPPVFTGVALPPPSQDRIIGHQSGVAVRIAANTDYGRVLDGRPPFNVRPPKNVDISMKELCVFFPNWFQNPAVVCRAFRNGFRRRQLATLQLEAVDEQYNELEMKKAGERLQKQVSQGANLIDGKDKNASFDLTAFRRAKGLQNDLTANRWLLRDEYPGQSNGATWRDMTLVDIASSVPRVNWPRGGDRLLLTECLAYAVRHPQYDLDTSHWDWIIQHHLQHVALPPAPNAPDNRDTEALARLF</sequence>
<dbReference type="GeneID" id="19110140"/>
<evidence type="ECO:0000313" key="3">
    <source>
        <dbReference type="EMBL" id="EMC96353.1"/>
    </source>
</evidence>
<gene>
    <name evidence="3" type="ORF">BAUCODRAFT_24148</name>
</gene>